<gene>
    <name evidence="2" type="primary">si:ch211-170d8.2</name>
</gene>
<evidence type="ECO:0000313" key="3">
    <source>
        <dbReference type="Proteomes" id="UP000694680"/>
    </source>
</evidence>
<reference evidence="2" key="2">
    <citation type="submission" date="2025-08" db="UniProtKB">
        <authorList>
            <consortium name="Ensembl"/>
        </authorList>
    </citation>
    <scope>IDENTIFICATION</scope>
</reference>
<evidence type="ECO:0000313" key="2">
    <source>
        <dbReference type="Ensembl" id="ENSGWIP00000004118.1"/>
    </source>
</evidence>
<feature type="chain" id="PRO_5034236799" evidence="1">
    <location>
        <begin position="19"/>
        <end position="274"/>
    </location>
</feature>
<dbReference type="AlphaFoldDB" id="A0A8C5DBF2"/>
<feature type="signal peptide" evidence="1">
    <location>
        <begin position="1"/>
        <end position="18"/>
    </location>
</feature>
<organism evidence="2 3">
    <name type="scientific">Gouania willdenowi</name>
    <name type="common">Blunt-snouted clingfish</name>
    <name type="synonym">Lepadogaster willdenowi</name>
    <dbReference type="NCBI Taxonomy" id="441366"/>
    <lineage>
        <taxon>Eukaryota</taxon>
        <taxon>Metazoa</taxon>
        <taxon>Chordata</taxon>
        <taxon>Craniata</taxon>
        <taxon>Vertebrata</taxon>
        <taxon>Euteleostomi</taxon>
        <taxon>Actinopterygii</taxon>
        <taxon>Neopterygii</taxon>
        <taxon>Teleostei</taxon>
        <taxon>Neoteleostei</taxon>
        <taxon>Acanthomorphata</taxon>
        <taxon>Ovalentaria</taxon>
        <taxon>Blenniimorphae</taxon>
        <taxon>Blenniiformes</taxon>
        <taxon>Gobiesocoidei</taxon>
        <taxon>Gobiesocidae</taxon>
        <taxon>Gobiesocinae</taxon>
        <taxon>Gouania</taxon>
    </lineage>
</organism>
<accession>A0A8C5DBF2</accession>
<reference evidence="2" key="3">
    <citation type="submission" date="2025-09" db="UniProtKB">
        <authorList>
            <consortium name="Ensembl"/>
        </authorList>
    </citation>
    <scope>IDENTIFICATION</scope>
</reference>
<keyword evidence="1" id="KW-0732">Signal</keyword>
<keyword evidence="3" id="KW-1185">Reference proteome</keyword>
<sequence length="274" mass="30495">MFSSKRVWIALLLISVMGTELWVSGRPLDSLSADERPLRTAVGRCAELAEPWLENVDGAPGGNGTVLQLHVRPFSTRTRSHVFPGKPLFSFIQKVYRCCQERVNCRNVKGIQGRDVDFVFTPEILSLTVRKAELHVHLSNPQGLDIHPVLPFIMKNHLPTRYRLESRDAIVELRVDLLFLIQTLQEAAVSNGQTSSLANMRPSFFFKGQQSKKSPSSGLLAVTTEDVLEARNTNSLPTVDLGLVLGCTQGESRIPCGCNGVKLLHTPFIAIYYR</sequence>
<proteinExistence type="predicted"/>
<protein>
    <submittedName>
        <fullName evidence="2">Uncharacterized LOC114469749</fullName>
    </submittedName>
</protein>
<reference evidence="2" key="1">
    <citation type="submission" date="2020-06" db="EMBL/GenBank/DDBJ databases">
        <authorList>
            <consortium name="Wellcome Sanger Institute Data Sharing"/>
        </authorList>
    </citation>
    <scope>NUCLEOTIDE SEQUENCE [LARGE SCALE GENOMIC DNA]</scope>
</reference>
<name>A0A8C5DBF2_GOUWI</name>
<evidence type="ECO:0000256" key="1">
    <source>
        <dbReference type="SAM" id="SignalP"/>
    </source>
</evidence>
<dbReference type="Proteomes" id="UP000694680">
    <property type="component" value="Chromosome 9"/>
</dbReference>
<dbReference type="Ensembl" id="ENSGWIT00000004425.1">
    <property type="protein sequence ID" value="ENSGWIP00000004118.1"/>
    <property type="gene ID" value="ENSGWIG00000002198.1"/>
</dbReference>